<name>A0A4Z2JAS3_9TELE</name>
<gene>
    <name evidence="1" type="ORF">EYF80_002468</name>
</gene>
<protein>
    <submittedName>
        <fullName evidence="1">Uncharacterized protein</fullName>
    </submittedName>
</protein>
<reference evidence="1 2" key="1">
    <citation type="submission" date="2019-03" db="EMBL/GenBank/DDBJ databases">
        <title>First draft genome of Liparis tanakae, snailfish: a comprehensive survey of snailfish specific genes.</title>
        <authorList>
            <person name="Kim W."/>
            <person name="Song I."/>
            <person name="Jeong J.-H."/>
            <person name="Kim D."/>
            <person name="Kim S."/>
            <person name="Ryu S."/>
            <person name="Song J.Y."/>
            <person name="Lee S.K."/>
        </authorList>
    </citation>
    <scope>NUCLEOTIDE SEQUENCE [LARGE SCALE GENOMIC DNA]</scope>
    <source>
        <tissue evidence="1">Muscle</tissue>
    </source>
</reference>
<evidence type="ECO:0000313" key="2">
    <source>
        <dbReference type="Proteomes" id="UP000314294"/>
    </source>
</evidence>
<dbReference type="Proteomes" id="UP000314294">
    <property type="component" value="Unassembled WGS sequence"/>
</dbReference>
<sequence length="60" mass="6776">MKAKGKPGLETVMLPEVHWKDVMYDNGPPDLTEEQLLLLLDECERTESAAQDMETNDTTP</sequence>
<keyword evidence="2" id="KW-1185">Reference proteome</keyword>
<comment type="caution">
    <text evidence="1">The sequence shown here is derived from an EMBL/GenBank/DDBJ whole genome shotgun (WGS) entry which is preliminary data.</text>
</comment>
<accession>A0A4Z2JAS3</accession>
<organism evidence="1 2">
    <name type="scientific">Liparis tanakae</name>
    <name type="common">Tanaka's snailfish</name>
    <dbReference type="NCBI Taxonomy" id="230148"/>
    <lineage>
        <taxon>Eukaryota</taxon>
        <taxon>Metazoa</taxon>
        <taxon>Chordata</taxon>
        <taxon>Craniata</taxon>
        <taxon>Vertebrata</taxon>
        <taxon>Euteleostomi</taxon>
        <taxon>Actinopterygii</taxon>
        <taxon>Neopterygii</taxon>
        <taxon>Teleostei</taxon>
        <taxon>Neoteleostei</taxon>
        <taxon>Acanthomorphata</taxon>
        <taxon>Eupercaria</taxon>
        <taxon>Perciformes</taxon>
        <taxon>Cottioidei</taxon>
        <taxon>Cottales</taxon>
        <taxon>Liparidae</taxon>
        <taxon>Liparis</taxon>
    </lineage>
</organism>
<proteinExistence type="predicted"/>
<dbReference type="AlphaFoldDB" id="A0A4Z2JAS3"/>
<dbReference type="EMBL" id="SRLO01000011">
    <property type="protein sequence ID" value="TNN87266.1"/>
    <property type="molecule type" value="Genomic_DNA"/>
</dbReference>
<evidence type="ECO:0000313" key="1">
    <source>
        <dbReference type="EMBL" id="TNN87266.1"/>
    </source>
</evidence>